<name>A0A915C5H6_PARUN</name>
<dbReference type="AlphaFoldDB" id="A0A915C5H6"/>
<organism evidence="1 2">
    <name type="scientific">Parascaris univalens</name>
    <name type="common">Nematode worm</name>
    <dbReference type="NCBI Taxonomy" id="6257"/>
    <lineage>
        <taxon>Eukaryota</taxon>
        <taxon>Metazoa</taxon>
        <taxon>Ecdysozoa</taxon>
        <taxon>Nematoda</taxon>
        <taxon>Chromadorea</taxon>
        <taxon>Rhabditida</taxon>
        <taxon>Spirurina</taxon>
        <taxon>Ascaridomorpha</taxon>
        <taxon>Ascaridoidea</taxon>
        <taxon>Ascarididae</taxon>
        <taxon>Parascaris</taxon>
    </lineage>
</organism>
<accession>A0A915C5H6</accession>
<proteinExistence type="predicted"/>
<keyword evidence="1" id="KW-1185">Reference proteome</keyword>
<sequence>MSLHQTLLSSQRVEVESKFRCQLPSLMGFPKCKCLRNELQLKHRRNYLLASPGRVFLQENGRVLFNSLLYLMLNIAILKDVPHACTKAEINKRFNAAAKHLMKNRVTEGLIVESVESGSSRGSECATLKDLEFR</sequence>
<reference evidence="2" key="1">
    <citation type="submission" date="2022-11" db="UniProtKB">
        <authorList>
            <consortium name="WormBaseParasite"/>
        </authorList>
    </citation>
    <scope>IDENTIFICATION</scope>
</reference>
<protein>
    <submittedName>
        <fullName evidence="2">Uncharacterized protein</fullName>
    </submittedName>
</protein>
<dbReference type="WBParaSite" id="PgR087_g035_t01">
    <property type="protein sequence ID" value="PgR087_g035_t01"/>
    <property type="gene ID" value="PgR087_g035"/>
</dbReference>
<evidence type="ECO:0000313" key="1">
    <source>
        <dbReference type="Proteomes" id="UP000887569"/>
    </source>
</evidence>
<evidence type="ECO:0000313" key="2">
    <source>
        <dbReference type="WBParaSite" id="PgR087_g035_t01"/>
    </source>
</evidence>
<dbReference type="Proteomes" id="UP000887569">
    <property type="component" value="Unplaced"/>
</dbReference>